<evidence type="ECO:0000313" key="1">
    <source>
        <dbReference type="EMBL" id="KKM77393.1"/>
    </source>
</evidence>
<gene>
    <name evidence="1" type="ORF">LCGC14_1370470</name>
</gene>
<comment type="caution">
    <text evidence="1">The sequence shown here is derived from an EMBL/GenBank/DDBJ whole genome shotgun (WGS) entry which is preliminary data.</text>
</comment>
<protein>
    <submittedName>
        <fullName evidence="1">Uncharacterized protein</fullName>
    </submittedName>
</protein>
<feature type="non-terminal residue" evidence="1">
    <location>
        <position position="1"/>
    </location>
</feature>
<reference evidence="1" key="1">
    <citation type="journal article" date="2015" name="Nature">
        <title>Complex archaea that bridge the gap between prokaryotes and eukaryotes.</title>
        <authorList>
            <person name="Spang A."/>
            <person name="Saw J.H."/>
            <person name="Jorgensen S.L."/>
            <person name="Zaremba-Niedzwiedzka K."/>
            <person name="Martijn J."/>
            <person name="Lind A.E."/>
            <person name="van Eijk R."/>
            <person name="Schleper C."/>
            <person name="Guy L."/>
            <person name="Ettema T.J."/>
        </authorList>
    </citation>
    <scope>NUCLEOTIDE SEQUENCE</scope>
</reference>
<name>A0A0F9K5Y4_9ZZZZ</name>
<accession>A0A0F9K5Y4</accession>
<dbReference type="EMBL" id="LAZR01008648">
    <property type="protein sequence ID" value="KKM77393.1"/>
    <property type="molecule type" value="Genomic_DNA"/>
</dbReference>
<organism evidence="1">
    <name type="scientific">marine sediment metagenome</name>
    <dbReference type="NCBI Taxonomy" id="412755"/>
    <lineage>
        <taxon>unclassified sequences</taxon>
        <taxon>metagenomes</taxon>
        <taxon>ecological metagenomes</taxon>
    </lineage>
</organism>
<proteinExistence type="predicted"/>
<dbReference type="AlphaFoldDB" id="A0A0F9K5Y4"/>
<sequence>MNYNKWKKFKHIKLKPNNPDDMVTKNFANKINHLPKEVRAYSIAQLYKSPSGFIIKHYLLGMLANDIHPELRKIVKLWKLPKSEMSRYVHELIEEGMIEQPQNYTKSEAPKVFNTIHFYYRLNLLQKLKNKSKIVELVKKYIRTGIKYNDAKFCCKNCGNFPSEAEIESVIVEYDKDGNVSFNLGPCKDLIIVK</sequence>